<feature type="region of interest" description="Disordered" evidence="6">
    <location>
        <begin position="168"/>
        <end position="190"/>
    </location>
</feature>
<accession>A0A6P4YU73</accession>
<feature type="signal peptide" evidence="8">
    <location>
        <begin position="1"/>
        <end position="25"/>
    </location>
</feature>
<keyword evidence="2 7" id="KW-0812">Transmembrane</keyword>
<organism evidence="9 10">
    <name type="scientific">Branchiostoma belcheri</name>
    <name type="common">Amphioxus</name>
    <dbReference type="NCBI Taxonomy" id="7741"/>
    <lineage>
        <taxon>Eukaryota</taxon>
        <taxon>Metazoa</taxon>
        <taxon>Chordata</taxon>
        <taxon>Cephalochordata</taxon>
        <taxon>Leptocardii</taxon>
        <taxon>Amphioxiformes</taxon>
        <taxon>Branchiostomatidae</taxon>
        <taxon>Branchiostoma</taxon>
    </lineage>
</organism>
<proteinExistence type="predicted"/>
<reference evidence="10" key="1">
    <citation type="submission" date="2025-08" db="UniProtKB">
        <authorList>
            <consortium name="RefSeq"/>
        </authorList>
    </citation>
    <scope>IDENTIFICATION</scope>
    <source>
        <tissue evidence="10">Gonad</tissue>
    </source>
</reference>
<feature type="chain" id="PRO_5027967521" evidence="8">
    <location>
        <begin position="26"/>
        <end position="224"/>
    </location>
</feature>
<evidence type="ECO:0000256" key="5">
    <source>
        <dbReference type="ARBA" id="ARBA00023157"/>
    </source>
</evidence>
<evidence type="ECO:0000256" key="6">
    <source>
        <dbReference type="SAM" id="MobiDB-lite"/>
    </source>
</evidence>
<gene>
    <name evidence="10" type="primary">LOC109476467</name>
</gene>
<evidence type="ECO:0000256" key="7">
    <source>
        <dbReference type="SAM" id="Phobius"/>
    </source>
</evidence>
<keyword evidence="9" id="KW-1185">Reference proteome</keyword>
<evidence type="ECO:0000256" key="4">
    <source>
        <dbReference type="ARBA" id="ARBA00023136"/>
    </source>
</evidence>
<evidence type="ECO:0000313" key="10">
    <source>
        <dbReference type="RefSeq" id="XP_019632960.1"/>
    </source>
</evidence>
<name>A0A6P4YU73_BRABE</name>
<dbReference type="InterPro" id="IPR052313">
    <property type="entry name" value="GPIb-IX-V_Complex"/>
</dbReference>
<feature type="compositionally biased region" description="Polar residues" evidence="6">
    <location>
        <begin position="171"/>
        <end position="187"/>
    </location>
</feature>
<keyword evidence="8" id="KW-0732">Signal</keyword>
<dbReference type="KEGG" id="bbel:109476467"/>
<evidence type="ECO:0000256" key="1">
    <source>
        <dbReference type="ARBA" id="ARBA00004167"/>
    </source>
</evidence>
<dbReference type="Proteomes" id="UP000515135">
    <property type="component" value="Unplaced"/>
</dbReference>
<comment type="subcellular location">
    <subcellularLocation>
        <location evidence="1">Membrane</location>
        <topology evidence="1">Single-pass membrane protein</topology>
    </subcellularLocation>
</comment>
<dbReference type="PANTHER" id="PTHR22650:SF4">
    <property type="entry name" value="LEUCINE-RICH REPEAT AND TRANSMEMBRANE DOMAIN-CONTAINING PROTEIN 2-LIKE"/>
    <property type="match status" value="1"/>
</dbReference>
<feature type="transmembrane region" description="Helical" evidence="7">
    <location>
        <begin position="52"/>
        <end position="72"/>
    </location>
</feature>
<protein>
    <submittedName>
        <fullName evidence="10">Uncharacterized protein LOC109476467</fullName>
    </submittedName>
</protein>
<sequence length="224" mass="24365">MGRKLRHVLIFLLIILKEPSMPVAGCSCEPSSSCSCIYLGLTSIPRNLPTSISKLDLIVVIILIGTFLAVIWKMRRARKPPLGRNPGVVVGNNTNAAASVMATTVMASDDDRQYEGIDNHHDQIGQGQSPANIQSLKVGNLSHDEVLADLQPNPMYLDVKLTPKDDASTEIAKSNDQTGQGQPQAETESLDVRNLSYDQLQKEADTPCKNNNNLCPSLCQKSIN</sequence>
<dbReference type="AlphaFoldDB" id="A0A6P4YU73"/>
<evidence type="ECO:0000256" key="8">
    <source>
        <dbReference type="SAM" id="SignalP"/>
    </source>
</evidence>
<dbReference type="RefSeq" id="XP_019632960.1">
    <property type="nucleotide sequence ID" value="XM_019777401.1"/>
</dbReference>
<dbReference type="GeneID" id="109476467"/>
<evidence type="ECO:0000256" key="2">
    <source>
        <dbReference type="ARBA" id="ARBA00022692"/>
    </source>
</evidence>
<evidence type="ECO:0000256" key="3">
    <source>
        <dbReference type="ARBA" id="ARBA00022989"/>
    </source>
</evidence>
<evidence type="ECO:0000313" key="9">
    <source>
        <dbReference type="Proteomes" id="UP000515135"/>
    </source>
</evidence>
<keyword evidence="4 7" id="KW-0472">Membrane</keyword>
<dbReference type="PANTHER" id="PTHR22650">
    <property type="entry name" value="GLYCOPROTEIN IB BETA"/>
    <property type="match status" value="1"/>
</dbReference>
<keyword evidence="5" id="KW-1015">Disulfide bond</keyword>
<keyword evidence="3 7" id="KW-1133">Transmembrane helix</keyword>